<feature type="chain" id="PRO_5012551590" description="Apple domain-containing protein" evidence="2">
    <location>
        <begin position="22"/>
        <end position="248"/>
    </location>
</feature>
<evidence type="ECO:0000313" key="4">
    <source>
        <dbReference type="EMBL" id="OQV23028.1"/>
    </source>
</evidence>
<dbReference type="Proteomes" id="UP000192578">
    <property type="component" value="Unassembled WGS sequence"/>
</dbReference>
<proteinExistence type="predicted"/>
<accession>A0A1W0X6K9</accession>
<gene>
    <name evidence="4" type="ORF">BV898_03077</name>
</gene>
<dbReference type="Gene3D" id="3.50.4.10">
    <property type="entry name" value="Hepatocyte Growth Factor"/>
    <property type="match status" value="1"/>
</dbReference>
<comment type="caution">
    <text evidence="4">The sequence shown here is derived from an EMBL/GenBank/DDBJ whole genome shotgun (WGS) entry which is preliminary data.</text>
</comment>
<feature type="domain" description="Apple" evidence="3">
    <location>
        <begin position="93"/>
        <end position="136"/>
    </location>
</feature>
<keyword evidence="2" id="KW-0732">Signal</keyword>
<evidence type="ECO:0000256" key="1">
    <source>
        <dbReference type="SAM" id="MobiDB-lite"/>
    </source>
</evidence>
<dbReference type="Pfam" id="PF00024">
    <property type="entry name" value="PAN_1"/>
    <property type="match status" value="1"/>
</dbReference>
<feature type="signal peptide" evidence="2">
    <location>
        <begin position="1"/>
        <end position="21"/>
    </location>
</feature>
<organism evidence="4 5">
    <name type="scientific">Hypsibius exemplaris</name>
    <name type="common">Freshwater tardigrade</name>
    <dbReference type="NCBI Taxonomy" id="2072580"/>
    <lineage>
        <taxon>Eukaryota</taxon>
        <taxon>Metazoa</taxon>
        <taxon>Ecdysozoa</taxon>
        <taxon>Tardigrada</taxon>
        <taxon>Eutardigrada</taxon>
        <taxon>Parachela</taxon>
        <taxon>Hypsibioidea</taxon>
        <taxon>Hypsibiidae</taxon>
        <taxon>Hypsibius</taxon>
    </lineage>
</organism>
<sequence length="248" mass="26067">MASVFAVFTTAILCSVSLIDGRQPLHEPPPGYPGYNSGTTVYQPWPARTTPGPGVGRRVGSPARQGLQGGSLSSAQGPIAELGGWGVSFPESYTSKAIISLQTVSNPRACLDACQTTLGCRFVSFNLDNNRCSGYTGAFDGVFRPNSSSTLLAATAKRFARTRGAAIAGDFIEGSLTATDEAVANGKKVFNEDVCLLLCRVHPKCLAVHFKAADFTMALPSSGEVECGLAWNVNKLTADRAFSSYISA</sequence>
<dbReference type="InterPro" id="IPR003609">
    <property type="entry name" value="Pan_app"/>
</dbReference>
<evidence type="ECO:0000256" key="2">
    <source>
        <dbReference type="SAM" id="SignalP"/>
    </source>
</evidence>
<evidence type="ECO:0000259" key="3">
    <source>
        <dbReference type="Pfam" id="PF00024"/>
    </source>
</evidence>
<keyword evidence="5" id="KW-1185">Reference proteome</keyword>
<evidence type="ECO:0000313" key="5">
    <source>
        <dbReference type="Proteomes" id="UP000192578"/>
    </source>
</evidence>
<dbReference type="AlphaFoldDB" id="A0A1W0X6K9"/>
<dbReference type="SUPFAM" id="SSF57414">
    <property type="entry name" value="Hairpin loop containing domain-like"/>
    <property type="match status" value="1"/>
</dbReference>
<dbReference type="EMBL" id="MTYJ01000014">
    <property type="protein sequence ID" value="OQV23028.1"/>
    <property type="molecule type" value="Genomic_DNA"/>
</dbReference>
<reference evidence="5" key="1">
    <citation type="submission" date="2017-01" db="EMBL/GenBank/DDBJ databases">
        <title>Comparative genomics of anhydrobiosis in the tardigrade Hypsibius dujardini.</title>
        <authorList>
            <person name="Yoshida Y."/>
            <person name="Koutsovoulos G."/>
            <person name="Laetsch D."/>
            <person name="Stevens L."/>
            <person name="Kumar S."/>
            <person name="Horikawa D."/>
            <person name="Ishino K."/>
            <person name="Komine S."/>
            <person name="Tomita M."/>
            <person name="Blaxter M."/>
            <person name="Arakawa K."/>
        </authorList>
    </citation>
    <scope>NUCLEOTIDE SEQUENCE [LARGE SCALE GENOMIC DNA]</scope>
    <source>
        <strain evidence="5">Z151</strain>
    </source>
</reference>
<name>A0A1W0X6K9_HYPEX</name>
<protein>
    <recommendedName>
        <fullName evidence="3">Apple domain-containing protein</fullName>
    </recommendedName>
</protein>
<feature type="region of interest" description="Disordered" evidence="1">
    <location>
        <begin position="49"/>
        <end position="73"/>
    </location>
</feature>